<reference evidence="8 9" key="1">
    <citation type="journal article" date="2014" name="Antonie Van Leeuwenhoek">
        <title>Hyphomonas beringensis sp. nov. and Hyphomonas chukchiensis sp. nov., isolated from surface seawater of the Bering Sea and Chukchi Sea.</title>
        <authorList>
            <person name="Li C."/>
            <person name="Lai Q."/>
            <person name="Li G."/>
            <person name="Dong C."/>
            <person name="Wang J."/>
            <person name="Liao Y."/>
            <person name="Shao Z."/>
        </authorList>
    </citation>
    <scope>NUCLEOTIDE SEQUENCE [LARGE SCALE GENOMIC DNA]</scope>
    <source>
        <strain evidence="8 9">SCH89</strain>
    </source>
</reference>
<sequence length="295" mass="30624">MSELSGMTGFARVTGEASWGSWAWEAKSVNGRSLDVRVNTPPGFDALERGVKAAASKLFNRGSLQVSLRIDMSAGDEKVTVNEPLLAALTDAAQAIHGVGLSGEAIATLMTLKGVVETGGSSLRELAQDEAAIATLTQAAETALAELAAARLAEGASLKDLLTGLVGEMEGFAASAAKLAEGQPALLKARLTKQLDELDAEGRVDADRAAVEIALSAAKADVREELDRLSAHFIGARELLAAGSPAGRKIDFLAQELNREANTLCSKSVSLDLTNAGLGLKGVIDQFKEQAANVE</sequence>
<dbReference type="InterPro" id="IPR005229">
    <property type="entry name" value="YicC/YloC-like"/>
</dbReference>
<dbReference type="Pfam" id="PF03755">
    <property type="entry name" value="YicC-like_N"/>
    <property type="match status" value="1"/>
</dbReference>
<organism evidence="8 9">
    <name type="scientific">Hyphomonas oceanitis SCH89</name>
    <dbReference type="NCBI Taxonomy" id="1280953"/>
    <lineage>
        <taxon>Bacteria</taxon>
        <taxon>Pseudomonadati</taxon>
        <taxon>Pseudomonadota</taxon>
        <taxon>Alphaproteobacteria</taxon>
        <taxon>Hyphomonadales</taxon>
        <taxon>Hyphomonadaceae</taxon>
        <taxon>Hyphomonas</taxon>
    </lineage>
</organism>
<dbReference type="NCBIfam" id="TIGR00255">
    <property type="entry name" value="YicC/YloC family endoribonuclease"/>
    <property type="match status" value="1"/>
</dbReference>
<dbReference type="AlphaFoldDB" id="A0A059GAC7"/>
<keyword evidence="3" id="KW-0255">Endonuclease</keyword>
<protein>
    <recommendedName>
        <fullName evidence="10">YicC family protein</fullName>
    </recommendedName>
</protein>
<evidence type="ECO:0000256" key="5">
    <source>
        <dbReference type="ARBA" id="ARBA00035648"/>
    </source>
</evidence>
<evidence type="ECO:0000256" key="4">
    <source>
        <dbReference type="ARBA" id="ARBA00022801"/>
    </source>
</evidence>
<accession>A0A059GAC7</accession>
<evidence type="ECO:0000256" key="1">
    <source>
        <dbReference type="ARBA" id="ARBA00001968"/>
    </source>
</evidence>
<dbReference type="PATRIC" id="fig|1280953.3.peg.598"/>
<dbReference type="EMBL" id="ARYL01000003">
    <property type="protein sequence ID" value="KDA03802.1"/>
    <property type="molecule type" value="Genomic_DNA"/>
</dbReference>
<dbReference type="RefSeq" id="WP_035535811.1">
    <property type="nucleotide sequence ID" value="NZ_ARYL01000003.1"/>
</dbReference>
<evidence type="ECO:0008006" key="10">
    <source>
        <dbReference type="Google" id="ProtNLM"/>
    </source>
</evidence>
<comment type="cofactor">
    <cofactor evidence="1">
        <name>a divalent metal cation</name>
        <dbReference type="ChEBI" id="CHEBI:60240"/>
    </cofactor>
</comment>
<evidence type="ECO:0000256" key="3">
    <source>
        <dbReference type="ARBA" id="ARBA00022759"/>
    </source>
</evidence>
<comment type="caution">
    <text evidence="8">The sequence shown here is derived from an EMBL/GenBank/DDBJ whole genome shotgun (WGS) entry which is preliminary data.</text>
</comment>
<evidence type="ECO:0000313" key="8">
    <source>
        <dbReference type="EMBL" id="KDA03802.1"/>
    </source>
</evidence>
<evidence type="ECO:0000256" key="2">
    <source>
        <dbReference type="ARBA" id="ARBA00022722"/>
    </source>
</evidence>
<dbReference type="PANTHER" id="PTHR30636">
    <property type="entry name" value="UPF0701 PROTEIN YICC"/>
    <property type="match status" value="1"/>
</dbReference>
<dbReference type="GO" id="GO:0016787">
    <property type="term" value="F:hydrolase activity"/>
    <property type="evidence" value="ECO:0007669"/>
    <property type="project" value="UniProtKB-KW"/>
</dbReference>
<dbReference type="eggNOG" id="COG1561">
    <property type="taxonomic scope" value="Bacteria"/>
</dbReference>
<name>A0A059GAC7_9PROT</name>
<proteinExistence type="inferred from homology"/>
<dbReference type="OrthoDB" id="9771229at2"/>
<evidence type="ECO:0000259" key="6">
    <source>
        <dbReference type="Pfam" id="PF03755"/>
    </source>
</evidence>
<keyword evidence="4" id="KW-0378">Hydrolase</keyword>
<dbReference type="Pfam" id="PF08340">
    <property type="entry name" value="YicC-like_C"/>
    <property type="match status" value="1"/>
</dbReference>
<dbReference type="InterPro" id="IPR013527">
    <property type="entry name" value="YicC-like_N"/>
</dbReference>
<evidence type="ECO:0000259" key="7">
    <source>
        <dbReference type="Pfam" id="PF08340"/>
    </source>
</evidence>
<comment type="similarity">
    <text evidence="5">Belongs to the YicC/YloC family.</text>
</comment>
<dbReference type="PANTHER" id="PTHR30636:SF3">
    <property type="entry name" value="UPF0701 PROTEIN YICC"/>
    <property type="match status" value="1"/>
</dbReference>
<dbReference type="Proteomes" id="UP000024942">
    <property type="component" value="Unassembled WGS sequence"/>
</dbReference>
<dbReference type="InterPro" id="IPR013551">
    <property type="entry name" value="YicC-like_C"/>
</dbReference>
<keyword evidence="2" id="KW-0540">Nuclease</keyword>
<dbReference type="GO" id="GO:0004521">
    <property type="term" value="F:RNA endonuclease activity"/>
    <property type="evidence" value="ECO:0007669"/>
    <property type="project" value="InterPro"/>
</dbReference>
<feature type="domain" description="Endoribonuclease YicC-like C-terminal" evidence="7">
    <location>
        <begin position="183"/>
        <end position="295"/>
    </location>
</feature>
<evidence type="ECO:0000313" key="9">
    <source>
        <dbReference type="Proteomes" id="UP000024942"/>
    </source>
</evidence>
<dbReference type="STRING" id="1280953.HOC_02963"/>
<keyword evidence="9" id="KW-1185">Reference proteome</keyword>
<gene>
    <name evidence="8" type="ORF">HOC_02963</name>
</gene>
<feature type="domain" description="Endoribonuclease YicC-like N-terminal" evidence="6">
    <location>
        <begin position="6"/>
        <end position="159"/>
    </location>
</feature>